<keyword evidence="2" id="KW-0472">Membrane</keyword>
<keyword evidence="2" id="KW-0812">Transmembrane</keyword>
<dbReference type="Proteomes" id="UP000199170">
    <property type="component" value="Unassembled WGS sequence"/>
</dbReference>
<feature type="coiled-coil region" evidence="1">
    <location>
        <begin position="85"/>
        <end position="112"/>
    </location>
</feature>
<keyword evidence="4" id="KW-1185">Reference proteome</keyword>
<organism evidence="3 4">
    <name type="scientific">Halobellus clavatus</name>
    <dbReference type="NCBI Taxonomy" id="660517"/>
    <lineage>
        <taxon>Archaea</taxon>
        <taxon>Methanobacteriati</taxon>
        <taxon>Methanobacteriota</taxon>
        <taxon>Stenosarchaea group</taxon>
        <taxon>Halobacteria</taxon>
        <taxon>Halobacteriales</taxon>
        <taxon>Haloferacaceae</taxon>
        <taxon>Halobellus</taxon>
    </lineage>
</organism>
<evidence type="ECO:0000313" key="3">
    <source>
        <dbReference type="EMBL" id="SDY43513.1"/>
    </source>
</evidence>
<sequence>MRDTERGDEPVLTEPRSDHIEILRSNTRTAIGILLGAATLLSVVPIMVQWLRLFQLTTLEQVLASVALLLLFVTGLVTKSSIDLYRRIQRIRTEHQQQTQQLEEEMRQNLESVQTGAEDTFYPLAFSIFLQDIPKAYDSDHYLQELVAEVELRDGDIYWTETFEGLNASESATEYLSVLITSEAQIDAAELDFQLEHRDGNEWQESENWEAERVAEYDTLVKLYFPEPLDPSEEFGIRWSATFDEPTDLDEHYFHFPCHRFRRGIDRLHIEMALDGATDVEMRRVSKETTDHYRDAGRVQLTPEDIEELDPNVAQKRDGTLDVTFADERTSALYLARAQF</sequence>
<dbReference type="AlphaFoldDB" id="A0A1H3JUC9"/>
<proteinExistence type="predicted"/>
<feature type="transmembrane region" description="Helical" evidence="2">
    <location>
        <begin position="30"/>
        <end position="50"/>
    </location>
</feature>
<dbReference type="EMBL" id="FNPB01000015">
    <property type="protein sequence ID" value="SDY43513.1"/>
    <property type="molecule type" value="Genomic_DNA"/>
</dbReference>
<reference evidence="4" key="1">
    <citation type="submission" date="2016-10" db="EMBL/GenBank/DDBJ databases">
        <authorList>
            <person name="Varghese N."/>
            <person name="Submissions S."/>
        </authorList>
    </citation>
    <scope>NUCLEOTIDE SEQUENCE [LARGE SCALE GENOMIC DNA]</scope>
    <source>
        <strain evidence="4">CGMCC 1.10118</strain>
    </source>
</reference>
<feature type="transmembrane region" description="Helical" evidence="2">
    <location>
        <begin position="62"/>
        <end position="82"/>
    </location>
</feature>
<keyword evidence="2" id="KW-1133">Transmembrane helix</keyword>
<dbReference type="STRING" id="660517.SAMN04487946_11558"/>
<evidence type="ECO:0000256" key="1">
    <source>
        <dbReference type="SAM" id="Coils"/>
    </source>
</evidence>
<name>A0A1H3JUC9_9EURY</name>
<keyword evidence="1" id="KW-0175">Coiled coil</keyword>
<accession>A0A1H3JUC9</accession>
<evidence type="ECO:0000313" key="4">
    <source>
        <dbReference type="Proteomes" id="UP000199170"/>
    </source>
</evidence>
<dbReference type="RefSeq" id="WP_089769271.1">
    <property type="nucleotide sequence ID" value="NZ_FNPB01000015.1"/>
</dbReference>
<evidence type="ECO:0000256" key="2">
    <source>
        <dbReference type="SAM" id="Phobius"/>
    </source>
</evidence>
<gene>
    <name evidence="3" type="ORF">SAMN04487946_11558</name>
</gene>
<protein>
    <submittedName>
        <fullName evidence="3">Uncharacterized protein</fullName>
    </submittedName>
</protein>